<dbReference type="GO" id="GO:0005737">
    <property type="term" value="C:cytoplasm"/>
    <property type="evidence" value="ECO:0007669"/>
    <property type="project" value="TreeGrafter"/>
</dbReference>
<dbReference type="PaxDb" id="67767-A0A0J7KDY7"/>
<keyword evidence="1" id="KW-0175">Coiled coil</keyword>
<dbReference type="Proteomes" id="UP000036403">
    <property type="component" value="Unassembled WGS sequence"/>
</dbReference>
<dbReference type="AlphaFoldDB" id="A0A0J7KDY7"/>
<name>A0A0J7KDY7_LASNI</name>
<dbReference type="PANTHER" id="PTHR22741">
    <property type="entry name" value="P140CAP/SNIP-RELATED"/>
    <property type="match status" value="1"/>
</dbReference>
<keyword evidence="3" id="KW-1185">Reference proteome</keyword>
<comment type="caution">
    <text evidence="2">The sequence shown here is derived from an EMBL/GenBank/DDBJ whole genome shotgun (WGS) entry which is preliminary data.</text>
</comment>
<evidence type="ECO:0000313" key="2">
    <source>
        <dbReference type="EMBL" id="KMQ88419.1"/>
    </source>
</evidence>
<dbReference type="PANTHER" id="PTHR22741:SF10">
    <property type="entry name" value="COILED-COIL DOMAIN-CONTAINING PROTEIN CG32809"/>
    <property type="match status" value="1"/>
</dbReference>
<dbReference type="Gene3D" id="1.20.58.1540">
    <property type="entry name" value="Actin interacting protein 3, C-terminal domain"/>
    <property type="match status" value="1"/>
</dbReference>
<sequence>MLLSGGDAAWTAGDTEKIRLSREEDLYKQEMIRLEKDLTELESTVEELRGNVINRKTRVNMSDVENMALILSKSSKTVADLKVRFPSLQEGMKGLLSSEMEKVVREEKFLKEEPERLESALRRCKKLTGTLVTLKRYDFLLLKYY</sequence>
<dbReference type="STRING" id="67767.A0A0J7KDY7"/>
<evidence type="ECO:0000256" key="1">
    <source>
        <dbReference type="SAM" id="Coils"/>
    </source>
</evidence>
<dbReference type="EMBL" id="LBMM01009064">
    <property type="protein sequence ID" value="KMQ88419.1"/>
    <property type="molecule type" value="Genomic_DNA"/>
</dbReference>
<evidence type="ECO:0000313" key="3">
    <source>
        <dbReference type="Proteomes" id="UP000036403"/>
    </source>
</evidence>
<organism evidence="2 3">
    <name type="scientific">Lasius niger</name>
    <name type="common">Black garden ant</name>
    <dbReference type="NCBI Taxonomy" id="67767"/>
    <lineage>
        <taxon>Eukaryota</taxon>
        <taxon>Metazoa</taxon>
        <taxon>Ecdysozoa</taxon>
        <taxon>Arthropoda</taxon>
        <taxon>Hexapoda</taxon>
        <taxon>Insecta</taxon>
        <taxon>Pterygota</taxon>
        <taxon>Neoptera</taxon>
        <taxon>Endopterygota</taxon>
        <taxon>Hymenoptera</taxon>
        <taxon>Apocrita</taxon>
        <taxon>Aculeata</taxon>
        <taxon>Formicoidea</taxon>
        <taxon>Formicidae</taxon>
        <taxon>Formicinae</taxon>
        <taxon>Lasius</taxon>
        <taxon>Lasius</taxon>
    </lineage>
</organism>
<feature type="coiled-coil region" evidence="1">
    <location>
        <begin position="17"/>
        <end position="51"/>
    </location>
</feature>
<accession>A0A0J7KDY7</accession>
<dbReference type="OrthoDB" id="6022652at2759"/>
<dbReference type="InterPro" id="IPR051825">
    <property type="entry name" value="SRCIN1"/>
</dbReference>
<protein>
    <submittedName>
        <fullName evidence="2">Coiled-coil domain-containing protein</fullName>
    </submittedName>
</protein>
<gene>
    <name evidence="2" type="ORF">RF55_12105</name>
</gene>
<proteinExistence type="predicted"/>
<reference evidence="2 3" key="1">
    <citation type="submission" date="2015-04" db="EMBL/GenBank/DDBJ databases">
        <title>Lasius niger genome sequencing.</title>
        <authorList>
            <person name="Konorov E.A."/>
            <person name="Nikitin M.A."/>
            <person name="Kirill M.V."/>
            <person name="Chang P."/>
        </authorList>
    </citation>
    <scope>NUCLEOTIDE SEQUENCE [LARGE SCALE GENOMIC DNA]</scope>
    <source>
        <tissue evidence="2">Whole</tissue>
    </source>
</reference>